<keyword evidence="3" id="KW-1185">Reference proteome</keyword>
<dbReference type="AlphaFoldDB" id="S6B8W9"/>
<reference evidence="2 3" key="1">
    <citation type="journal article" date="2012" name="Appl. Environ. Microbiol.">
        <title>Draft genome sequence of a psychrotolerant sulfur-oxidizing bacterium, Sulfuricella denitrificans skB26, and proteomic insights into cold adaptation.</title>
        <authorList>
            <person name="Watanabe T."/>
            <person name="Kojima H."/>
            <person name="Fukui M."/>
        </authorList>
    </citation>
    <scope>NUCLEOTIDE SEQUENCE [LARGE SCALE GENOMIC DNA]</scope>
    <source>
        <strain evidence="3">skB26</strain>
    </source>
</reference>
<sequence>MLSYLTFFLILVWGGLIGFYAMDLRRSWREPVLRYPVVIFESDDWGAGPLDQAKALENLREILARFKDREGQTPVATLGVILATADTRRIRDAGGAEYFSTNLAMPFYAPLREVMAAGVQQGVFALHLHGMEHYWPQSLMQAAVTDASVRDWLQSDGIPATESLPSPLQARWTDASVLPSRTLASEALCTAITEETHLFGACFKIRPRVAVATTFVWTEEVEAAWSNEGIDVIITPGARYTRREATGKPGGEDKRIVNGELSNSGQIYLVRDVYFEPMLGHTPERLVSDAREHLRLGRPCLVEMHRFNFIGTMEKCDASLLVLEAALKQLQSAFPEIRFMTSLALANAMQTKIPALVEANLIPRFRIWLRRIEQIRGFAKLTKISGLAVPLWMLSKVLGA</sequence>
<evidence type="ECO:0000313" key="2">
    <source>
        <dbReference type="EMBL" id="BAN36767.1"/>
    </source>
</evidence>
<dbReference type="eggNOG" id="ENOG502Z8FP">
    <property type="taxonomic scope" value="Bacteria"/>
</dbReference>
<dbReference type="Proteomes" id="UP000015559">
    <property type="component" value="Chromosome"/>
</dbReference>
<keyword evidence="2" id="KW-0378">Hydrolase</keyword>
<dbReference type="STRING" id="1163617.SCD_n02968"/>
<evidence type="ECO:0000256" key="1">
    <source>
        <dbReference type="SAM" id="Phobius"/>
    </source>
</evidence>
<accession>S6B8W9</accession>
<keyword evidence="1" id="KW-0812">Transmembrane</keyword>
<dbReference type="OrthoDB" id="5507260at2"/>
<dbReference type="HOGENOM" id="CLU_683204_0_0_4"/>
<keyword evidence="1" id="KW-0472">Membrane</keyword>
<dbReference type="EMBL" id="AP013066">
    <property type="protein sequence ID" value="BAN36767.1"/>
    <property type="molecule type" value="Genomic_DNA"/>
</dbReference>
<proteinExistence type="predicted"/>
<dbReference type="GO" id="GO:0016787">
    <property type="term" value="F:hydrolase activity"/>
    <property type="evidence" value="ECO:0007669"/>
    <property type="project" value="UniProtKB-KW"/>
</dbReference>
<gene>
    <name evidence="2" type="ORF">SCD_n02968</name>
</gene>
<evidence type="ECO:0000313" key="3">
    <source>
        <dbReference type="Proteomes" id="UP000015559"/>
    </source>
</evidence>
<feature type="transmembrane region" description="Helical" evidence="1">
    <location>
        <begin position="6"/>
        <end position="24"/>
    </location>
</feature>
<organism evidence="2 3">
    <name type="scientific">Sulfuricella denitrificans (strain DSM 22764 / NBRC 105220 / skB26)</name>
    <dbReference type="NCBI Taxonomy" id="1163617"/>
    <lineage>
        <taxon>Bacteria</taxon>
        <taxon>Pseudomonadati</taxon>
        <taxon>Pseudomonadota</taxon>
        <taxon>Betaproteobacteria</taxon>
        <taxon>Nitrosomonadales</taxon>
        <taxon>Sulfuricellaceae</taxon>
        <taxon>Sulfuricella</taxon>
    </lineage>
</organism>
<dbReference type="RefSeq" id="WP_009207271.1">
    <property type="nucleotide sequence ID" value="NC_022357.1"/>
</dbReference>
<dbReference type="KEGG" id="sdr:SCD_n02968"/>
<keyword evidence="1" id="KW-1133">Transmembrane helix</keyword>
<protein>
    <submittedName>
        <fullName evidence="2">Glycosyl hydrolase family 57</fullName>
    </submittedName>
</protein>
<name>S6B8W9_SULDS</name>